<feature type="non-terminal residue" evidence="1">
    <location>
        <position position="1"/>
    </location>
</feature>
<dbReference type="EMBL" id="CM041535">
    <property type="protein sequence ID" value="KAI3372905.1"/>
    <property type="molecule type" value="Genomic_DNA"/>
</dbReference>
<evidence type="ECO:0000313" key="1">
    <source>
        <dbReference type="EMBL" id="KAI3372905.1"/>
    </source>
</evidence>
<evidence type="ECO:0000313" key="2">
    <source>
        <dbReference type="Proteomes" id="UP000831701"/>
    </source>
</evidence>
<sequence>VRHDVTASFREANMAAAMELRCWGGDWGLPSVHSESLTVLLDMLTQLQLFALCQLGSTCRMQKKRVQMFSCLHSCSMAPAYAKFAGAKVTVSPIDWTWKTLTATVPELLCGDSAVQGPARILNFLRKQRFNADYELTARQGADTMAYIALLEEKLQPALLHTFWVDAENYANLTRPWFASHSPFPLNFLVPSRHASTALSRILLTKGEAPLHRITEVEGKIYSDAKECLNLLSYRLGTANYFFDNSPTSLDAFVFGYVAPLYKAGLPSSPLQSHLRQLDNLTRFCDDILAVYFNSDHPRPPPPVQETMDANLQKLTQLVNKESNLIEKMDDNLRSSPQHKPHRLDPKPSLASEKSSTPA</sequence>
<accession>A0ACB8WY47</accession>
<keyword evidence="2" id="KW-1185">Reference proteome</keyword>
<name>A0ACB8WY47_9TELE</name>
<organism evidence="1 2">
    <name type="scientific">Scortum barcoo</name>
    <name type="common">barcoo grunter</name>
    <dbReference type="NCBI Taxonomy" id="214431"/>
    <lineage>
        <taxon>Eukaryota</taxon>
        <taxon>Metazoa</taxon>
        <taxon>Chordata</taxon>
        <taxon>Craniata</taxon>
        <taxon>Vertebrata</taxon>
        <taxon>Euteleostomi</taxon>
        <taxon>Actinopterygii</taxon>
        <taxon>Neopterygii</taxon>
        <taxon>Teleostei</taxon>
        <taxon>Neoteleostei</taxon>
        <taxon>Acanthomorphata</taxon>
        <taxon>Eupercaria</taxon>
        <taxon>Centrarchiformes</taxon>
        <taxon>Terapontoidei</taxon>
        <taxon>Terapontidae</taxon>
        <taxon>Scortum</taxon>
    </lineage>
</organism>
<gene>
    <name evidence="1" type="ORF">L3Q82_023354</name>
</gene>
<reference evidence="1" key="1">
    <citation type="submission" date="2022-04" db="EMBL/GenBank/DDBJ databases">
        <title>Jade perch genome.</title>
        <authorList>
            <person name="Chao B."/>
        </authorList>
    </citation>
    <scope>NUCLEOTIDE SEQUENCE</scope>
    <source>
        <strain evidence="1">CB-2022</strain>
    </source>
</reference>
<proteinExistence type="predicted"/>
<dbReference type="Proteomes" id="UP000831701">
    <property type="component" value="Chromosome 5"/>
</dbReference>
<comment type="caution">
    <text evidence="1">The sequence shown here is derived from an EMBL/GenBank/DDBJ whole genome shotgun (WGS) entry which is preliminary data.</text>
</comment>
<protein>
    <submittedName>
        <fullName evidence="1">Uncharacterized protein</fullName>
    </submittedName>
</protein>